<dbReference type="AlphaFoldDB" id="A0A540VBD3"/>
<feature type="transmembrane region" description="Helical" evidence="1">
    <location>
        <begin position="105"/>
        <end position="124"/>
    </location>
</feature>
<keyword evidence="3" id="KW-1185">Reference proteome</keyword>
<organism evidence="2 3">
    <name type="scientific">Litorilinea aerophila</name>
    <dbReference type="NCBI Taxonomy" id="1204385"/>
    <lineage>
        <taxon>Bacteria</taxon>
        <taxon>Bacillati</taxon>
        <taxon>Chloroflexota</taxon>
        <taxon>Caldilineae</taxon>
        <taxon>Caldilineales</taxon>
        <taxon>Caldilineaceae</taxon>
        <taxon>Litorilinea</taxon>
    </lineage>
</organism>
<evidence type="ECO:0000313" key="2">
    <source>
        <dbReference type="EMBL" id="TQE94079.1"/>
    </source>
</evidence>
<feature type="transmembrane region" description="Helical" evidence="1">
    <location>
        <begin position="73"/>
        <end position="93"/>
    </location>
</feature>
<gene>
    <name evidence="2" type="ORF">FKZ61_18500</name>
</gene>
<accession>A0A540VBD3</accession>
<keyword evidence="1" id="KW-0812">Transmembrane</keyword>
<dbReference type="Proteomes" id="UP000317371">
    <property type="component" value="Unassembled WGS sequence"/>
</dbReference>
<feature type="transmembrane region" description="Helical" evidence="1">
    <location>
        <begin position="6"/>
        <end position="27"/>
    </location>
</feature>
<protein>
    <submittedName>
        <fullName evidence="2">Uncharacterized protein</fullName>
    </submittedName>
</protein>
<dbReference type="InParanoid" id="A0A540VBD3"/>
<name>A0A540VBD3_9CHLR</name>
<reference evidence="2 3" key="1">
    <citation type="submission" date="2019-06" db="EMBL/GenBank/DDBJ databases">
        <title>Genome sequence of Litorilinea aerophila BAA-2444.</title>
        <authorList>
            <person name="Maclea K.S."/>
            <person name="Maurais E.G."/>
            <person name="Iannazzi L.C."/>
        </authorList>
    </citation>
    <scope>NUCLEOTIDE SEQUENCE [LARGE SCALE GENOMIC DNA]</scope>
    <source>
        <strain evidence="2 3">ATCC BAA-2444</strain>
    </source>
</reference>
<keyword evidence="1" id="KW-1133">Transmembrane helix</keyword>
<dbReference type="RefSeq" id="WP_141611646.1">
    <property type="nucleotide sequence ID" value="NZ_VIGC02000028.1"/>
</dbReference>
<evidence type="ECO:0000313" key="3">
    <source>
        <dbReference type="Proteomes" id="UP000317371"/>
    </source>
</evidence>
<feature type="transmembrane region" description="Helical" evidence="1">
    <location>
        <begin position="39"/>
        <end position="61"/>
    </location>
</feature>
<dbReference type="EMBL" id="VIGC01000028">
    <property type="protein sequence ID" value="TQE94079.1"/>
    <property type="molecule type" value="Genomic_DNA"/>
</dbReference>
<sequence>MSLVEIHARLADTSTLFVAILGLWALFLRLRSRPLDASWYGAAVVAELLLLVQTGLGALLYWQGLDVALQRPFMHILYGVVALITLPAAYTYFGNLEDERVKSLSMALVCFFLWGILLRATYVARFPPPAF</sequence>
<dbReference type="OrthoDB" id="162791at2"/>
<proteinExistence type="predicted"/>
<comment type="caution">
    <text evidence="2">The sequence shown here is derived from an EMBL/GenBank/DDBJ whole genome shotgun (WGS) entry which is preliminary data.</text>
</comment>
<evidence type="ECO:0000256" key="1">
    <source>
        <dbReference type="SAM" id="Phobius"/>
    </source>
</evidence>
<keyword evidence="1" id="KW-0472">Membrane</keyword>